<evidence type="ECO:0000256" key="6">
    <source>
        <dbReference type="ARBA" id="ARBA00022963"/>
    </source>
</evidence>
<dbReference type="PANTHER" id="PTHR43612:SF3">
    <property type="entry name" value="TRIFUNCTIONAL ENZYME SUBUNIT ALPHA, MITOCHONDRIAL"/>
    <property type="match status" value="1"/>
</dbReference>
<dbReference type="AlphaFoldDB" id="A0A1Y5F424"/>
<protein>
    <recommendedName>
        <fullName evidence="4">enoyl-CoA hydratase</fullName>
        <ecNumber evidence="4">4.2.1.17</ecNumber>
    </recommendedName>
</protein>
<evidence type="ECO:0000259" key="14">
    <source>
        <dbReference type="Pfam" id="PF02737"/>
    </source>
</evidence>
<dbReference type="Pfam" id="PF02737">
    <property type="entry name" value="3HCDH_N"/>
    <property type="match status" value="1"/>
</dbReference>
<keyword evidence="10" id="KW-0456">Lyase</keyword>
<comment type="pathway">
    <text evidence="1">Lipid metabolism; fatty acid beta-oxidation.</text>
</comment>
<dbReference type="PROSITE" id="PS00067">
    <property type="entry name" value="3HCDH"/>
    <property type="match status" value="1"/>
</dbReference>
<dbReference type="GO" id="GO:0004300">
    <property type="term" value="F:enoyl-CoA hydratase activity"/>
    <property type="evidence" value="ECO:0007669"/>
    <property type="project" value="UniProtKB-EC"/>
</dbReference>
<evidence type="ECO:0000256" key="11">
    <source>
        <dbReference type="ARBA" id="ARBA00023268"/>
    </source>
</evidence>
<evidence type="ECO:0000256" key="3">
    <source>
        <dbReference type="ARBA" id="ARBA00008750"/>
    </source>
</evidence>
<comment type="caution">
    <text evidence="15">The sequence shown here is derived from an EMBL/GenBank/DDBJ whole genome shotgun (WGS) entry which is preliminary data.</text>
</comment>
<dbReference type="Gene3D" id="1.10.1040.50">
    <property type="match status" value="1"/>
</dbReference>
<keyword evidence="9" id="KW-0443">Lipid metabolism</keyword>
<feature type="domain" description="3-hydroxyacyl-CoA dehydrogenase NAD binding" evidence="14">
    <location>
        <begin position="314"/>
        <end position="490"/>
    </location>
</feature>
<keyword evidence="8" id="KW-0520">NAD</keyword>
<dbReference type="Pfam" id="PF00378">
    <property type="entry name" value="ECH_1"/>
    <property type="match status" value="1"/>
</dbReference>
<dbReference type="SUPFAM" id="SSF48179">
    <property type="entry name" value="6-phosphogluconate dehydrogenase C-terminal domain-like"/>
    <property type="match status" value="2"/>
</dbReference>
<evidence type="ECO:0000256" key="8">
    <source>
        <dbReference type="ARBA" id="ARBA00023027"/>
    </source>
</evidence>
<dbReference type="InterPro" id="IPR001753">
    <property type="entry name" value="Enoyl-CoA_hydra/iso"/>
</dbReference>
<keyword evidence="6" id="KW-0442">Lipid degradation</keyword>
<feature type="domain" description="3-hydroxyacyl-CoA dehydrogenase C-terminal" evidence="13">
    <location>
        <begin position="618"/>
        <end position="700"/>
    </location>
</feature>
<keyword evidence="11" id="KW-0511">Multifunctional enzyme</keyword>
<evidence type="ECO:0000256" key="9">
    <source>
        <dbReference type="ARBA" id="ARBA00023098"/>
    </source>
</evidence>
<keyword evidence="7" id="KW-0560">Oxidoreductase</keyword>
<dbReference type="EMBL" id="MAAO01000008">
    <property type="protein sequence ID" value="OUR95307.1"/>
    <property type="molecule type" value="Genomic_DNA"/>
</dbReference>
<keyword evidence="5" id="KW-0276">Fatty acid metabolism</keyword>
<evidence type="ECO:0000256" key="12">
    <source>
        <dbReference type="ARBA" id="ARBA00049556"/>
    </source>
</evidence>
<dbReference type="InterPro" id="IPR008927">
    <property type="entry name" value="6-PGluconate_DH-like_C_sf"/>
</dbReference>
<evidence type="ECO:0000256" key="10">
    <source>
        <dbReference type="ARBA" id="ARBA00023239"/>
    </source>
</evidence>
<dbReference type="Pfam" id="PF00725">
    <property type="entry name" value="3HCDH"/>
    <property type="match status" value="2"/>
</dbReference>
<dbReference type="InterPro" id="IPR036291">
    <property type="entry name" value="NAD(P)-bd_dom_sf"/>
</dbReference>
<comment type="similarity">
    <text evidence="2">In the central section; belongs to the 3-hydroxyacyl-CoA dehydrogenase family.</text>
</comment>
<dbReference type="PANTHER" id="PTHR43612">
    <property type="entry name" value="TRIFUNCTIONAL ENZYME SUBUNIT ALPHA"/>
    <property type="match status" value="1"/>
</dbReference>
<organism evidence="15 16">
    <name type="scientific">Halobacteriovorax marinus</name>
    <dbReference type="NCBI Taxonomy" id="97084"/>
    <lineage>
        <taxon>Bacteria</taxon>
        <taxon>Pseudomonadati</taxon>
        <taxon>Bdellovibrionota</taxon>
        <taxon>Bacteriovoracia</taxon>
        <taxon>Bacteriovoracales</taxon>
        <taxon>Halobacteriovoraceae</taxon>
        <taxon>Halobacteriovorax</taxon>
    </lineage>
</organism>
<dbReference type="GO" id="GO:0016509">
    <property type="term" value="F:long-chain (3S)-3-hydroxyacyl-CoA dehydrogenase (NAD+) activity"/>
    <property type="evidence" value="ECO:0007669"/>
    <property type="project" value="TreeGrafter"/>
</dbReference>
<evidence type="ECO:0000259" key="13">
    <source>
        <dbReference type="Pfam" id="PF00725"/>
    </source>
</evidence>
<dbReference type="EC" id="4.2.1.17" evidence="4"/>
<dbReference type="InterPro" id="IPR050136">
    <property type="entry name" value="FA_oxidation_alpha_subunit"/>
</dbReference>
<evidence type="ECO:0000313" key="15">
    <source>
        <dbReference type="EMBL" id="OUR95307.1"/>
    </source>
</evidence>
<dbReference type="GO" id="GO:0070403">
    <property type="term" value="F:NAD+ binding"/>
    <property type="evidence" value="ECO:0007669"/>
    <property type="project" value="InterPro"/>
</dbReference>
<dbReference type="Gene3D" id="3.40.50.720">
    <property type="entry name" value="NAD(P)-binding Rossmann-like Domain"/>
    <property type="match status" value="1"/>
</dbReference>
<dbReference type="CDD" id="cd06558">
    <property type="entry name" value="crotonase-like"/>
    <property type="match status" value="1"/>
</dbReference>
<dbReference type="GO" id="GO:0006635">
    <property type="term" value="P:fatty acid beta-oxidation"/>
    <property type="evidence" value="ECO:0007669"/>
    <property type="project" value="UniProtKB-UniPathway"/>
</dbReference>
<feature type="domain" description="3-hydroxyacyl-CoA dehydrogenase C-terminal" evidence="13">
    <location>
        <begin position="493"/>
        <end position="586"/>
    </location>
</feature>
<sequence length="706" mass="77891">METKRISLELKEDVAYVGFGYNCDKSMTTLDEETITELGNILDELHKNKSLKGVVFWSHKDRCFLAGADINLIASMKTESDGAYGAEAGQTLFNKIEDLKCPTVAAVHGVCLGGGLELSLACTNIIASDDKGTMMGLPEVKLGLIPGFGGTYRLPRKVGLPKSLDLILTGKMLKAKKAKRLGLVAGVYPKERLKRMALFHFKVDEKKGGLKESLEHMASDNFFAKKIIFQKARESVLKKTKGFYQAPLKILDVMEAGIMKGRSGYLSSESQAFGELCVSEQSKNLQHIFFMTEKAKKYSGVTGSNDLPKFKKGAALGAGTMGGGIAWLMASNGMAPIMKDLTTEALELGFKQSSSNFMGQVKRKKMTYDAFERQQRSIQGQLGFEGFQRVDLVIEAIVENMNIKKSVFSELEEHVRDDAVITSNTSSLSVQEMSTALSKPERFAGLHFFNPVHMMPLVEIITHDKVAPETVEALYNWCIKAKKTPVVVKDGPGFLVNRILMPFMNEAGFLLEEGVPMKDIEDACLNFGMPMGPCRLLDEVGIDVGEKVAKIIHDGLGDRVKSSPFSSKLVEKNFFGKKNGKGFYIYDKRGKVEGPNEEVMAMLPKTKKKMDETEIQLRIFLPMINEAATVLADGIVNSAADIDLGLIFGIGFPPFRGGLLKYADSEGLDRLIGAMEERAKSVDESRYTPCEYLLKLAADKKKFYDI</sequence>
<dbReference type="InterPro" id="IPR006108">
    <property type="entry name" value="3HC_DH_C"/>
</dbReference>
<dbReference type="FunFam" id="3.40.50.720:FF:000009">
    <property type="entry name" value="Fatty oxidation complex, alpha subunit"/>
    <property type="match status" value="1"/>
</dbReference>
<gene>
    <name evidence="15" type="ORF">A9Q84_15830</name>
</gene>
<dbReference type="InterPro" id="IPR006176">
    <property type="entry name" value="3-OHacyl-CoA_DH_NAD-bd"/>
</dbReference>
<dbReference type="SUPFAM" id="SSF52096">
    <property type="entry name" value="ClpP/crotonase"/>
    <property type="match status" value="1"/>
</dbReference>
<accession>A0A1Y5F424</accession>
<evidence type="ECO:0000256" key="2">
    <source>
        <dbReference type="ARBA" id="ARBA00007005"/>
    </source>
</evidence>
<comment type="similarity">
    <text evidence="3">In the N-terminal section; belongs to the enoyl-CoA hydratase/isomerase family.</text>
</comment>
<name>A0A1Y5F424_9BACT</name>
<evidence type="ECO:0000313" key="16">
    <source>
        <dbReference type="Proteomes" id="UP000196531"/>
    </source>
</evidence>
<evidence type="ECO:0000256" key="7">
    <source>
        <dbReference type="ARBA" id="ARBA00023002"/>
    </source>
</evidence>
<evidence type="ECO:0000256" key="5">
    <source>
        <dbReference type="ARBA" id="ARBA00022832"/>
    </source>
</evidence>
<evidence type="ECO:0000256" key="4">
    <source>
        <dbReference type="ARBA" id="ARBA00012076"/>
    </source>
</evidence>
<comment type="catalytic activity">
    <reaction evidence="12">
        <text>a (3S)-3-hydroxyacyl-CoA + NAD(+) = a 3-oxoacyl-CoA + NADH + H(+)</text>
        <dbReference type="Rhea" id="RHEA:22432"/>
        <dbReference type="ChEBI" id="CHEBI:15378"/>
        <dbReference type="ChEBI" id="CHEBI:57318"/>
        <dbReference type="ChEBI" id="CHEBI:57540"/>
        <dbReference type="ChEBI" id="CHEBI:57945"/>
        <dbReference type="ChEBI" id="CHEBI:90726"/>
        <dbReference type="EC" id="1.1.1.35"/>
    </reaction>
</comment>
<dbReference type="InterPro" id="IPR006180">
    <property type="entry name" value="3-OHacyl-CoA_DH_CS"/>
</dbReference>
<evidence type="ECO:0000256" key="1">
    <source>
        <dbReference type="ARBA" id="ARBA00005005"/>
    </source>
</evidence>
<proteinExistence type="inferred from homology"/>
<dbReference type="SUPFAM" id="SSF51735">
    <property type="entry name" value="NAD(P)-binding Rossmann-fold domains"/>
    <property type="match status" value="1"/>
</dbReference>
<dbReference type="FunFam" id="3.90.226.10:FF:000011">
    <property type="entry name" value="Fatty acid oxidation complex subunit alpha"/>
    <property type="match status" value="1"/>
</dbReference>
<dbReference type="UniPathway" id="UPA00659"/>
<reference evidence="16" key="1">
    <citation type="journal article" date="2017" name="Proc. Natl. Acad. Sci. U.S.A.">
        <title>Simulation of Deepwater Horizon oil plume reveals substrate specialization within a complex community of hydrocarbon-degraders.</title>
        <authorList>
            <person name="Hu P."/>
            <person name="Dubinsky E.A."/>
            <person name="Probst A.J."/>
            <person name="Wang J."/>
            <person name="Sieber C.M.K."/>
            <person name="Tom L.M."/>
            <person name="Gardinali P."/>
            <person name="Banfield J.F."/>
            <person name="Atlas R.M."/>
            <person name="Andersen G.L."/>
        </authorList>
    </citation>
    <scope>NUCLEOTIDE SEQUENCE [LARGE SCALE GENOMIC DNA]</scope>
</reference>
<dbReference type="Proteomes" id="UP000196531">
    <property type="component" value="Unassembled WGS sequence"/>
</dbReference>
<dbReference type="Gene3D" id="3.90.226.10">
    <property type="entry name" value="2-enoyl-CoA Hydratase, Chain A, domain 1"/>
    <property type="match status" value="1"/>
</dbReference>
<dbReference type="InterPro" id="IPR029045">
    <property type="entry name" value="ClpP/crotonase-like_dom_sf"/>
</dbReference>